<dbReference type="GO" id="GO:0003723">
    <property type="term" value="F:RNA binding"/>
    <property type="evidence" value="ECO:0007669"/>
    <property type="project" value="InterPro"/>
</dbReference>
<protein>
    <recommendedName>
        <fullName evidence="3">Pentatricopeptide repeat-containing protein</fullName>
    </recommendedName>
</protein>
<dbReference type="Proteomes" id="UP000775213">
    <property type="component" value="Unassembled WGS sequence"/>
</dbReference>
<organism evidence="1 2">
    <name type="scientific">Dendrobium chrysotoxum</name>
    <name type="common">Orchid</name>
    <dbReference type="NCBI Taxonomy" id="161865"/>
    <lineage>
        <taxon>Eukaryota</taxon>
        <taxon>Viridiplantae</taxon>
        <taxon>Streptophyta</taxon>
        <taxon>Embryophyta</taxon>
        <taxon>Tracheophyta</taxon>
        <taxon>Spermatophyta</taxon>
        <taxon>Magnoliopsida</taxon>
        <taxon>Liliopsida</taxon>
        <taxon>Asparagales</taxon>
        <taxon>Orchidaceae</taxon>
        <taxon>Epidendroideae</taxon>
        <taxon>Malaxideae</taxon>
        <taxon>Dendrobiinae</taxon>
        <taxon>Dendrobium</taxon>
    </lineage>
</organism>
<evidence type="ECO:0008006" key="3">
    <source>
        <dbReference type="Google" id="ProtNLM"/>
    </source>
</evidence>
<dbReference type="EMBL" id="JAGFBR010000019">
    <property type="protein sequence ID" value="KAH0448038.1"/>
    <property type="molecule type" value="Genomic_DNA"/>
</dbReference>
<reference evidence="1 2" key="1">
    <citation type="journal article" date="2021" name="Hortic Res">
        <title>Chromosome-scale assembly of the Dendrobium chrysotoxum genome enhances the understanding of orchid evolution.</title>
        <authorList>
            <person name="Zhang Y."/>
            <person name="Zhang G.Q."/>
            <person name="Zhang D."/>
            <person name="Liu X.D."/>
            <person name="Xu X.Y."/>
            <person name="Sun W.H."/>
            <person name="Yu X."/>
            <person name="Zhu X."/>
            <person name="Wang Z.W."/>
            <person name="Zhao X."/>
            <person name="Zhong W.Y."/>
            <person name="Chen H."/>
            <person name="Yin W.L."/>
            <person name="Huang T."/>
            <person name="Niu S.C."/>
            <person name="Liu Z.J."/>
        </authorList>
    </citation>
    <scope>NUCLEOTIDE SEQUENCE [LARGE SCALE GENOMIC DNA]</scope>
    <source>
        <strain evidence="1">Lindl</strain>
    </source>
</reference>
<keyword evidence="2" id="KW-1185">Reference proteome</keyword>
<evidence type="ECO:0000313" key="1">
    <source>
        <dbReference type="EMBL" id="KAH0448038.1"/>
    </source>
</evidence>
<evidence type="ECO:0000313" key="2">
    <source>
        <dbReference type="Proteomes" id="UP000775213"/>
    </source>
</evidence>
<sequence>MEHYACGVDLFGRAGNLTETKDLIESISFKPDSMVWMTLLGACKILGDMNLASHIAKSLLESEPTVHSTYVILSSMYAGFGYWDGRAMIQRARDEDNVEEWHSSYEKSNSMLFGRDSLLKAVATNIENKIFDPEVCYLPPDNVPRRSRAFLTQGENDAEHFKLKVFLRISYLVCYKFF</sequence>
<proteinExistence type="predicted"/>
<name>A0AAV7FXC7_DENCH</name>
<comment type="caution">
    <text evidence="1">The sequence shown here is derived from an EMBL/GenBank/DDBJ whole genome shotgun (WGS) entry which is preliminary data.</text>
</comment>
<dbReference type="PANTHER" id="PTHR47926:SF372">
    <property type="entry name" value="PENTATRICOPEPTIDE REPEAT-CONTAINING PROTEIN"/>
    <property type="match status" value="1"/>
</dbReference>
<gene>
    <name evidence="1" type="ORF">IEQ34_021838</name>
</gene>
<dbReference type="AlphaFoldDB" id="A0AAV7FXC7"/>
<dbReference type="InterPro" id="IPR011990">
    <property type="entry name" value="TPR-like_helical_dom_sf"/>
</dbReference>
<dbReference type="PANTHER" id="PTHR47926">
    <property type="entry name" value="PENTATRICOPEPTIDE REPEAT-CONTAINING PROTEIN"/>
    <property type="match status" value="1"/>
</dbReference>
<dbReference type="GO" id="GO:0009451">
    <property type="term" value="P:RNA modification"/>
    <property type="evidence" value="ECO:0007669"/>
    <property type="project" value="InterPro"/>
</dbReference>
<dbReference type="InterPro" id="IPR046960">
    <property type="entry name" value="PPR_At4g14850-like_plant"/>
</dbReference>
<accession>A0AAV7FXC7</accession>
<dbReference type="Gene3D" id="1.25.40.10">
    <property type="entry name" value="Tetratricopeptide repeat domain"/>
    <property type="match status" value="1"/>
</dbReference>